<evidence type="ECO:0000256" key="8">
    <source>
        <dbReference type="SAM" id="Phobius"/>
    </source>
</evidence>
<reference evidence="10" key="1">
    <citation type="submission" date="2020-06" db="EMBL/GenBank/DDBJ databases">
        <authorList>
            <consortium name="Plant Systems Biology data submission"/>
        </authorList>
    </citation>
    <scope>NUCLEOTIDE SEQUENCE</scope>
    <source>
        <strain evidence="10">D6</strain>
    </source>
</reference>
<evidence type="ECO:0000256" key="2">
    <source>
        <dbReference type="ARBA" id="ARBA00022676"/>
    </source>
</evidence>
<proteinExistence type="predicted"/>
<evidence type="ECO:0000256" key="6">
    <source>
        <dbReference type="ARBA" id="ARBA00023136"/>
    </source>
</evidence>
<keyword evidence="4 8" id="KW-0812">Transmembrane</keyword>
<organism evidence="10 11">
    <name type="scientific">Seminavis robusta</name>
    <dbReference type="NCBI Taxonomy" id="568900"/>
    <lineage>
        <taxon>Eukaryota</taxon>
        <taxon>Sar</taxon>
        <taxon>Stramenopiles</taxon>
        <taxon>Ochrophyta</taxon>
        <taxon>Bacillariophyta</taxon>
        <taxon>Bacillariophyceae</taxon>
        <taxon>Bacillariophycidae</taxon>
        <taxon>Naviculales</taxon>
        <taxon>Naviculaceae</taxon>
        <taxon>Seminavis</taxon>
    </lineage>
</organism>
<dbReference type="Pfam" id="PF23452">
    <property type="entry name" value="HPAT"/>
    <property type="match status" value="1"/>
</dbReference>
<feature type="region of interest" description="Disordered" evidence="7">
    <location>
        <begin position="42"/>
        <end position="252"/>
    </location>
</feature>
<name>A0A9N8HAZ7_9STRA</name>
<feature type="compositionally biased region" description="Basic and acidic residues" evidence="7">
    <location>
        <begin position="211"/>
        <end position="226"/>
    </location>
</feature>
<keyword evidence="3" id="KW-0808">Transferase</keyword>
<dbReference type="PANTHER" id="PTHR31485:SF7">
    <property type="entry name" value="PEPTIDYL SERINE ALPHA-GALACTOSYLTRANSFERASE"/>
    <property type="match status" value="1"/>
</dbReference>
<keyword evidence="2" id="KW-0328">Glycosyltransferase</keyword>
<dbReference type="GO" id="GO:0016757">
    <property type="term" value="F:glycosyltransferase activity"/>
    <property type="evidence" value="ECO:0007669"/>
    <property type="project" value="UniProtKB-KW"/>
</dbReference>
<feature type="compositionally biased region" description="Polar residues" evidence="7">
    <location>
        <begin position="53"/>
        <end position="62"/>
    </location>
</feature>
<dbReference type="InterPro" id="IPR056508">
    <property type="entry name" value="HPAT-like"/>
</dbReference>
<evidence type="ECO:0000256" key="7">
    <source>
        <dbReference type="SAM" id="MobiDB-lite"/>
    </source>
</evidence>
<evidence type="ECO:0000256" key="1">
    <source>
        <dbReference type="ARBA" id="ARBA00004167"/>
    </source>
</evidence>
<evidence type="ECO:0000313" key="10">
    <source>
        <dbReference type="EMBL" id="CAB9508283.1"/>
    </source>
</evidence>
<dbReference type="Proteomes" id="UP001153069">
    <property type="component" value="Unassembled WGS sequence"/>
</dbReference>
<feature type="transmembrane region" description="Helical" evidence="8">
    <location>
        <begin position="12"/>
        <end position="29"/>
    </location>
</feature>
<protein>
    <recommendedName>
        <fullName evidence="9">Hydroxyproline O-arabinosyltransferase-like domain-containing protein</fullName>
    </recommendedName>
</protein>
<dbReference type="InterPro" id="IPR044845">
    <property type="entry name" value="HPAT/SRGT1-like"/>
</dbReference>
<comment type="subcellular location">
    <subcellularLocation>
        <location evidence="1">Membrane</location>
        <topology evidence="1">Single-pass membrane protein</topology>
    </subcellularLocation>
</comment>
<dbReference type="PANTHER" id="PTHR31485">
    <property type="entry name" value="PEPTIDYL SERINE ALPHA-GALACTOSYLTRANSFERASE"/>
    <property type="match status" value="1"/>
</dbReference>
<keyword evidence="11" id="KW-1185">Reference proteome</keyword>
<evidence type="ECO:0000256" key="3">
    <source>
        <dbReference type="ARBA" id="ARBA00022679"/>
    </source>
</evidence>
<evidence type="ECO:0000256" key="5">
    <source>
        <dbReference type="ARBA" id="ARBA00022989"/>
    </source>
</evidence>
<sequence>MSNSKPDGSKISVRFVFVVALAVCFIQFIRYDATRPTQGLDQEHELLDVPTTRDLSSASPTKYETKAAATKPQAEEQDKPRPSRYTPKQKDQLTTTTKLPPKEQDLATVAKTEPEDTKQPTPTESLLLDKKASSVRVREKSDGAKENQSEKPKQSKTAKEAKKEKPQKTKKKNLPAVEKQSKTATETPPPHETKQVDVQEEAINAQPSDAKLPKKETKEAAVHQEHANNTQPSDAKISDNGEETTLPLSNPKISDKVEETTLPVSKELELVQGDKTTLFLYSNSNCSSQPVQFMEAHGKEPALLKTDTFPSSARVQGSGLAEVLRGEAGESYVGVLVEQDGCFDFDALRRWYSFNHVRFMVHTASNTDTAIFGKRQIPEALQKQFTTAADIYKPHTKIVFSVTSAHYFGYQVLASAFSFLDSNQTKSSWIRLLSAKQPDDLAERFPTFTAPRTPESNFYTPINKPDVIMKWFQSKDAPHPDDTIVVVDPDSWFLKDMNRWVSPVKRKKARGQKAFYEWNPTQCQELWRLFCLTNCDRDIDLVGVPYLLKASDLKEVAPWWKRYTMMLHARLEAEPQLLKKYETLGLAWAKEMYGYNFACAHLSVKSDVLKALQVRDIESKFAHKLYKQTPTIHMGRAWFPKKAATQAEQWRNSDDGGFNCKGNCIQVWCKCNLTASETPNHPWPLPDGLDFVSYHTLRILHDSAERFGPVPQNITFRNPRDPYYPSQ</sequence>
<evidence type="ECO:0000259" key="9">
    <source>
        <dbReference type="Pfam" id="PF23452"/>
    </source>
</evidence>
<evidence type="ECO:0000256" key="4">
    <source>
        <dbReference type="ARBA" id="ARBA00022692"/>
    </source>
</evidence>
<keyword evidence="5 8" id="KW-1133">Transmembrane helix</keyword>
<feature type="domain" description="Hydroxyproline O-arabinosyltransferase-like" evidence="9">
    <location>
        <begin position="405"/>
        <end position="616"/>
    </location>
</feature>
<evidence type="ECO:0000313" key="11">
    <source>
        <dbReference type="Proteomes" id="UP001153069"/>
    </source>
</evidence>
<dbReference type="AlphaFoldDB" id="A0A9N8HAZ7"/>
<keyword evidence="6 8" id="KW-0472">Membrane</keyword>
<feature type="compositionally biased region" description="Basic and acidic residues" evidence="7">
    <location>
        <begin position="127"/>
        <end position="167"/>
    </location>
</feature>
<gene>
    <name evidence="10" type="ORF">SEMRO_341_G121430.1</name>
</gene>
<comment type="caution">
    <text evidence="10">The sequence shown here is derived from an EMBL/GenBank/DDBJ whole genome shotgun (WGS) entry which is preliminary data.</text>
</comment>
<dbReference type="GO" id="GO:0016020">
    <property type="term" value="C:membrane"/>
    <property type="evidence" value="ECO:0007669"/>
    <property type="project" value="UniProtKB-SubCell"/>
</dbReference>
<accession>A0A9N8HAZ7</accession>
<dbReference type="OrthoDB" id="2015991at2759"/>
<dbReference type="EMBL" id="CAICTM010000340">
    <property type="protein sequence ID" value="CAB9508283.1"/>
    <property type="molecule type" value="Genomic_DNA"/>
</dbReference>